<feature type="domain" description="DUF8198" evidence="1">
    <location>
        <begin position="23"/>
        <end position="235"/>
    </location>
</feature>
<dbReference type="RefSeq" id="WP_153750480.1">
    <property type="nucleotide sequence ID" value="NZ_WJPM01000001.1"/>
</dbReference>
<dbReference type="InterPro" id="IPR058511">
    <property type="entry name" value="DUF8198"/>
</dbReference>
<evidence type="ECO:0000313" key="5">
    <source>
        <dbReference type="Proteomes" id="UP000439314"/>
    </source>
</evidence>
<evidence type="ECO:0000313" key="4">
    <source>
        <dbReference type="Proteomes" id="UP000437931"/>
    </source>
</evidence>
<keyword evidence="4" id="KW-1185">Reference proteome</keyword>
<dbReference type="Proteomes" id="UP000437931">
    <property type="component" value="Unassembled WGS sequence"/>
</dbReference>
<reference evidence="3" key="2">
    <citation type="journal article" date="2020" name="Plant Dis.">
        <title>A Grain Rot of Rice in Iran Caused by a Xanthomonas Strain Closely Related to X. sacchari.</title>
        <authorList>
            <person name="Mirghasempour S.A."/>
            <person name="Huang S."/>
            <person name="Studholme D.J."/>
            <person name="Brady C.L."/>
        </authorList>
    </citation>
    <scope>NUCLEOTIDE SEQUENCE</scope>
    <source>
        <strain evidence="3">SAM114</strain>
    </source>
</reference>
<evidence type="ECO:0000313" key="2">
    <source>
        <dbReference type="EMBL" id="MRG99081.1"/>
    </source>
</evidence>
<dbReference type="Pfam" id="PF26621">
    <property type="entry name" value="DUF8198"/>
    <property type="match status" value="1"/>
</dbReference>
<protein>
    <recommendedName>
        <fullName evidence="1">DUF8198 domain-containing protein</fullName>
    </recommendedName>
</protein>
<dbReference type="AlphaFoldDB" id="A0A6N7QE00"/>
<evidence type="ECO:0000259" key="1">
    <source>
        <dbReference type="Pfam" id="PF26621"/>
    </source>
</evidence>
<dbReference type="EMBL" id="WJPM01000001">
    <property type="protein sequence ID" value="MRH73128.1"/>
    <property type="molecule type" value="Genomic_DNA"/>
</dbReference>
<accession>A0A6N7QE00</accession>
<reference evidence="4 5" key="1">
    <citation type="submission" date="2019-11" db="EMBL/GenBank/DDBJ databases">
        <title>First report of rice panicle blight caused by Xanthomonas sp. in Iran.</title>
        <authorList>
            <person name="Mirghasempour S.A."/>
            <person name="Huang S."/>
            <person name="Brady C.L."/>
            <person name="Studholme D.J."/>
        </authorList>
    </citation>
    <scope>NUCLEOTIDE SEQUENCE [LARGE SCALE GENOMIC DNA]</scope>
    <source>
        <strain evidence="2 5">ASD011</strain>
        <strain evidence="4">SAM114</strain>
    </source>
</reference>
<comment type="caution">
    <text evidence="2">The sequence shown here is derived from an EMBL/GenBank/DDBJ whole genome shotgun (WGS) entry which is preliminary data.</text>
</comment>
<dbReference type="Proteomes" id="UP000439314">
    <property type="component" value="Unassembled WGS sequence"/>
</dbReference>
<organism evidence="2 5">
    <name type="scientific">Xanthomonas sontii</name>
    <dbReference type="NCBI Taxonomy" id="2650745"/>
    <lineage>
        <taxon>Bacteria</taxon>
        <taxon>Pseudomonadati</taxon>
        <taxon>Pseudomonadota</taxon>
        <taxon>Gammaproteobacteria</taxon>
        <taxon>Lysobacterales</taxon>
        <taxon>Lysobacteraceae</taxon>
        <taxon>Xanthomonas</taxon>
    </lineage>
</organism>
<proteinExistence type="predicted"/>
<dbReference type="InterPro" id="IPR058063">
    <property type="entry name" value="FFLEE_fam"/>
</dbReference>
<gene>
    <name evidence="2" type="ORF">GIY21_02085</name>
    <name evidence="3" type="ORF">GIY22_00685</name>
</gene>
<sequence>MARSTPVLERLGRRLAWHQALHDPAREPRNALRWLQELRRWQSERLEHSFEHFLEDPQRRPAAMFFLTDVYGDRDFSRRDADIVKVLPMMQRLMPASLLDTVADGIELGALTHALDLRMAEALQALAPRRKRLDEALYAEAYRQTGLPRLRQRQIDLIARVGLGLAKAVHTPGVRMLLRFARGPAKAAGLSELQGFLERGFDAFSTLGDAEGFIGDIESTERAVSRRLFAGDPDPFALE</sequence>
<dbReference type="NCBIfam" id="NF047641">
    <property type="entry name" value="FFLEE_fam"/>
    <property type="match status" value="1"/>
</dbReference>
<name>A0A6N7QE00_9XANT</name>
<evidence type="ECO:0000313" key="3">
    <source>
        <dbReference type="EMBL" id="MRH73128.1"/>
    </source>
</evidence>
<dbReference type="EMBL" id="WJPN01000001">
    <property type="protein sequence ID" value="MRG99081.1"/>
    <property type="molecule type" value="Genomic_DNA"/>
</dbReference>